<organism evidence="1">
    <name type="scientific">Arundo donax</name>
    <name type="common">Giant reed</name>
    <name type="synonym">Donax arundinaceus</name>
    <dbReference type="NCBI Taxonomy" id="35708"/>
    <lineage>
        <taxon>Eukaryota</taxon>
        <taxon>Viridiplantae</taxon>
        <taxon>Streptophyta</taxon>
        <taxon>Embryophyta</taxon>
        <taxon>Tracheophyta</taxon>
        <taxon>Spermatophyta</taxon>
        <taxon>Magnoliopsida</taxon>
        <taxon>Liliopsida</taxon>
        <taxon>Poales</taxon>
        <taxon>Poaceae</taxon>
        <taxon>PACMAD clade</taxon>
        <taxon>Arundinoideae</taxon>
        <taxon>Arundineae</taxon>
        <taxon>Arundo</taxon>
    </lineage>
</organism>
<dbReference type="EMBL" id="GBRH01251017">
    <property type="protein sequence ID" value="JAD46878.1"/>
    <property type="molecule type" value="Transcribed_RNA"/>
</dbReference>
<dbReference type="AlphaFoldDB" id="A0A0A9AAA5"/>
<proteinExistence type="predicted"/>
<evidence type="ECO:0000313" key="1">
    <source>
        <dbReference type="EMBL" id="JAD46878.1"/>
    </source>
</evidence>
<accession>A0A0A9AAA5</accession>
<reference evidence="1" key="1">
    <citation type="submission" date="2014-09" db="EMBL/GenBank/DDBJ databases">
        <authorList>
            <person name="Magalhaes I.L.F."/>
            <person name="Oliveira U."/>
            <person name="Santos F.R."/>
            <person name="Vidigal T.H.D.A."/>
            <person name="Brescovit A.D."/>
            <person name="Santos A.J."/>
        </authorList>
    </citation>
    <scope>NUCLEOTIDE SEQUENCE</scope>
    <source>
        <tissue evidence="1">Shoot tissue taken approximately 20 cm above the soil surface</tissue>
    </source>
</reference>
<sequence>MHYIMNMVYCFILLNRFQILIDLYCLMSSYK</sequence>
<name>A0A0A9AAA5_ARUDO</name>
<reference evidence="1" key="2">
    <citation type="journal article" date="2015" name="Data Brief">
        <title>Shoot transcriptome of the giant reed, Arundo donax.</title>
        <authorList>
            <person name="Barrero R.A."/>
            <person name="Guerrero F.D."/>
            <person name="Moolhuijzen P."/>
            <person name="Goolsby J.A."/>
            <person name="Tidwell J."/>
            <person name="Bellgard S.E."/>
            <person name="Bellgard M.I."/>
        </authorList>
    </citation>
    <scope>NUCLEOTIDE SEQUENCE</scope>
    <source>
        <tissue evidence="1">Shoot tissue taken approximately 20 cm above the soil surface</tissue>
    </source>
</reference>
<protein>
    <submittedName>
        <fullName evidence="1">Uncharacterized protein</fullName>
    </submittedName>
</protein>